<protein>
    <submittedName>
        <fullName evidence="1">Uncharacterized protein</fullName>
    </submittedName>
</protein>
<evidence type="ECO:0000313" key="1">
    <source>
        <dbReference type="EMBL" id="KAJ9120079.1"/>
    </source>
</evidence>
<gene>
    <name evidence="1" type="ORF">QFC22_002977</name>
</gene>
<dbReference type="Proteomes" id="UP001243375">
    <property type="component" value="Unassembled WGS sequence"/>
</dbReference>
<evidence type="ECO:0000313" key="2">
    <source>
        <dbReference type="Proteomes" id="UP001243375"/>
    </source>
</evidence>
<comment type="caution">
    <text evidence="1">The sequence shown here is derived from an EMBL/GenBank/DDBJ whole genome shotgun (WGS) entry which is preliminary data.</text>
</comment>
<sequence length="305" mass="34208">MRLLAEQLSGFQDTRYRARLLFEVETSEQQERMVLNVEPGVRYLHGMDDCLSKLHNGIIHDIVLKTLCLASKSVPKSRLKAQTVGLVPLQHKECSAEHASCEDCKDVHLRIRHRNVGIDCCQFESVPQMIRKLHWVIQRRVVSAQPGKPVCQPYRSSVYQPAWGDISPPDFRDNRRAASDSVCTIQIQPSIALAGLRLAWRQPSSPSAGDILKIQGVYGLLCDINAVCAQSTDLIDLLWLNHGRPSSLRFRSSEGTMACIELQDGPNVKTLYNEFDVDGKAIEETAGTFQGTITSRDSLQRSKIR</sequence>
<keyword evidence="2" id="KW-1185">Reference proteome</keyword>
<name>A0ACC2X9J0_9TREE</name>
<dbReference type="EMBL" id="JASBWU010000007">
    <property type="protein sequence ID" value="KAJ9120079.1"/>
    <property type="molecule type" value="Genomic_DNA"/>
</dbReference>
<proteinExistence type="predicted"/>
<accession>A0ACC2X9J0</accession>
<reference evidence="1" key="1">
    <citation type="submission" date="2023-04" db="EMBL/GenBank/DDBJ databases">
        <title>Draft Genome sequencing of Naganishia species isolated from polar environments using Oxford Nanopore Technology.</title>
        <authorList>
            <person name="Leo P."/>
            <person name="Venkateswaran K."/>
        </authorList>
    </citation>
    <scope>NUCLEOTIDE SEQUENCE</scope>
    <source>
        <strain evidence="1">MNA-CCFEE 5425</strain>
    </source>
</reference>
<organism evidence="1 2">
    <name type="scientific">Naganishia vaughanmartiniae</name>
    <dbReference type="NCBI Taxonomy" id="1424756"/>
    <lineage>
        <taxon>Eukaryota</taxon>
        <taxon>Fungi</taxon>
        <taxon>Dikarya</taxon>
        <taxon>Basidiomycota</taxon>
        <taxon>Agaricomycotina</taxon>
        <taxon>Tremellomycetes</taxon>
        <taxon>Filobasidiales</taxon>
        <taxon>Filobasidiaceae</taxon>
        <taxon>Naganishia</taxon>
    </lineage>
</organism>